<keyword evidence="1" id="KW-0732">Signal</keyword>
<gene>
    <name evidence="2" type="ORF">CP880_03835</name>
</gene>
<organism evidence="2 3">
    <name type="scientific">Cutibacterium namnetense</name>
    <dbReference type="NCBI Taxonomy" id="1574624"/>
    <lineage>
        <taxon>Bacteria</taxon>
        <taxon>Bacillati</taxon>
        <taxon>Actinomycetota</taxon>
        <taxon>Actinomycetes</taxon>
        <taxon>Propionibacteriales</taxon>
        <taxon>Propionibacteriaceae</taxon>
        <taxon>Cutibacterium</taxon>
    </lineage>
</organism>
<accession>A0ABX9IC75</accession>
<evidence type="ECO:0000313" key="2">
    <source>
        <dbReference type="EMBL" id="REB70862.1"/>
    </source>
</evidence>
<evidence type="ECO:0000313" key="3">
    <source>
        <dbReference type="Proteomes" id="UP000256324"/>
    </source>
</evidence>
<feature type="signal peptide" evidence="1">
    <location>
        <begin position="1"/>
        <end position="41"/>
    </location>
</feature>
<comment type="caution">
    <text evidence="2">The sequence shown here is derived from an EMBL/GenBank/DDBJ whole genome shotgun (WGS) entry which is preliminary data.</text>
</comment>
<evidence type="ECO:0000256" key="1">
    <source>
        <dbReference type="SAM" id="SignalP"/>
    </source>
</evidence>
<sequence length="189" mass="19496">MEEGIDVMMTKGKGMSTMSRRVAGPLVAVLLVAGAVSGAEAAQAIGAASGASGWHDGACAAHEGQTVVVDHSSDMSQKPTIPDNWKAKAGVLVRCNIGGAWADPNGDSRMEPLTAVGIEFAVDKASGLVNEVNGIHDVSSKQSYWIYSSASISHKNWNSAVALAPGKDTWVGVTLGGRETPSIDPPVKK</sequence>
<reference evidence="2 3" key="1">
    <citation type="submission" date="2017-09" db="EMBL/GenBank/DDBJ databases">
        <authorList>
            <person name="Bumgarner R.E."/>
        </authorList>
    </citation>
    <scope>NUCLEOTIDE SEQUENCE [LARGE SCALE GENOMIC DNA]</scope>
    <source>
        <strain evidence="2 3">T34998</strain>
    </source>
</reference>
<dbReference type="EMBL" id="PCZS01000001">
    <property type="protein sequence ID" value="REB70862.1"/>
    <property type="molecule type" value="Genomic_DNA"/>
</dbReference>
<feature type="chain" id="PRO_5046524022" description="DUF3515 domain-containing protein" evidence="1">
    <location>
        <begin position="42"/>
        <end position="189"/>
    </location>
</feature>
<keyword evidence="3" id="KW-1185">Reference proteome</keyword>
<evidence type="ECO:0008006" key="4">
    <source>
        <dbReference type="Google" id="ProtNLM"/>
    </source>
</evidence>
<dbReference type="Proteomes" id="UP000256324">
    <property type="component" value="Unassembled WGS sequence"/>
</dbReference>
<name>A0ABX9IC75_9ACTN</name>
<proteinExistence type="predicted"/>
<protein>
    <recommendedName>
        <fullName evidence="4">DUF3515 domain-containing protein</fullName>
    </recommendedName>
</protein>